<evidence type="ECO:0008006" key="10">
    <source>
        <dbReference type="Google" id="ProtNLM"/>
    </source>
</evidence>
<dbReference type="OrthoDB" id="5405318at2"/>
<dbReference type="GO" id="GO:0055085">
    <property type="term" value="P:transmembrane transport"/>
    <property type="evidence" value="ECO:0007669"/>
    <property type="project" value="InterPro"/>
</dbReference>
<evidence type="ECO:0000256" key="5">
    <source>
        <dbReference type="ARBA" id="ARBA00022989"/>
    </source>
</evidence>
<dbReference type="GO" id="GO:0016020">
    <property type="term" value="C:membrane"/>
    <property type="evidence" value="ECO:0007669"/>
    <property type="project" value="UniProtKB-SubCell"/>
</dbReference>
<evidence type="ECO:0000256" key="3">
    <source>
        <dbReference type="ARBA" id="ARBA00022475"/>
    </source>
</evidence>
<keyword evidence="4 7" id="KW-0812">Transmembrane</keyword>
<feature type="transmembrane region" description="Helical" evidence="7">
    <location>
        <begin position="93"/>
        <end position="116"/>
    </location>
</feature>
<comment type="subcellular location">
    <subcellularLocation>
        <location evidence="1">Membrane</location>
        <topology evidence="1">Multi-pass membrane protein</topology>
    </subcellularLocation>
</comment>
<evidence type="ECO:0000256" key="1">
    <source>
        <dbReference type="ARBA" id="ARBA00004141"/>
    </source>
</evidence>
<organism evidence="8 9">
    <name type="scientific">Pseudokineococcus lusitanus</name>
    <dbReference type="NCBI Taxonomy" id="763993"/>
    <lineage>
        <taxon>Bacteria</taxon>
        <taxon>Bacillati</taxon>
        <taxon>Actinomycetota</taxon>
        <taxon>Actinomycetes</taxon>
        <taxon>Kineosporiales</taxon>
        <taxon>Kineosporiaceae</taxon>
        <taxon>Pseudokineococcus</taxon>
    </lineage>
</organism>
<evidence type="ECO:0000256" key="4">
    <source>
        <dbReference type="ARBA" id="ARBA00022692"/>
    </source>
</evidence>
<evidence type="ECO:0000313" key="8">
    <source>
        <dbReference type="EMBL" id="ROP45059.1"/>
    </source>
</evidence>
<keyword evidence="3" id="KW-1003">Cell membrane</keyword>
<feature type="transmembrane region" description="Helical" evidence="7">
    <location>
        <begin position="163"/>
        <end position="180"/>
    </location>
</feature>
<gene>
    <name evidence="8" type="ORF">EDC03_1189</name>
</gene>
<feature type="transmembrane region" description="Helical" evidence="7">
    <location>
        <begin position="288"/>
        <end position="307"/>
    </location>
</feature>
<keyword evidence="9" id="KW-1185">Reference proteome</keyword>
<dbReference type="AlphaFoldDB" id="A0A3N1HRK7"/>
<feature type="transmembrane region" description="Helical" evidence="7">
    <location>
        <begin position="122"/>
        <end position="142"/>
    </location>
</feature>
<protein>
    <recommendedName>
        <fullName evidence="10">AEC family transporter</fullName>
    </recommendedName>
</protein>
<proteinExistence type="predicted"/>
<dbReference type="InterPro" id="IPR004776">
    <property type="entry name" value="Mem_transp_PIN-like"/>
</dbReference>
<keyword evidence="6 7" id="KW-0472">Membrane</keyword>
<feature type="transmembrane region" description="Helical" evidence="7">
    <location>
        <begin position="61"/>
        <end position="86"/>
    </location>
</feature>
<dbReference type="PANTHER" id="PTHR36838">
    <property type="entry name" value="AUXIN EFFLUX CARRIER FAMILY PROTEIN"/>
    <property type="match status" value="1"/>
</dbReference>
<evidence type="ECO:0000256" key="6">
    <source>
        <dbReference type="ARBA" id="ARBA00023136"/>
    </source>
</evidence>
<evidence type="ECO:0000256" key="2">
    <source>
        <dbReference type="ARBA" id="ARBA00022448"/>
    </source>
</evidence>
<keyword evidence="5 7" id="KW-1133">Transmembrane helix</keyword>
<accession>A0A3N1HRK7</accession>
<feature type="transmembrane region" description="Helical" evidence="7">
    <location>
        <begin position="192"/>
        <end position="212"/>
    </location>
</feature>
<evidence type="ECO:0000256" key="7">
    <source>
        <dbReference type="SAM" id="Phobius"/>
    </source>
</evidence>
<comment type="caution">
    <text evidence="8">The sequence shown here is derived from an EMBL/GenBank/DDBJ whole genome shotgun (WGS) entry which is preliminary data.</text>
</comment>
<sequence length="308" mass="31508">MQGVLEGFATILLVVAAGALVAHLRIVDEAGQRTLTRLAFTVASPALMVTVLSEADVSRLFAGYVGAVVAGVAVVVLVWAVVAVLLRRGLVHGVVGALCTGYVNAGNLGLPVAAYVLGDAALIAPVLLLQMLVLQPLALALLDRAAADRRPSVLRFVTTPFRNPITVGALVGLALNLTGLRPPTALAAPLELVAGMAVPVMLVAFGVSLRLGPLPGRGSSRPELALVVVLKVLLQPLVAWVVAGPLLDLPPAEVLAATVISALPAAQNVFVVASRYDTGRTLLTARDAIALTTFASIPVMVAVPALLG</sequence>
<keyword evidence="2" id="KW-0813">Transport</keyword>
<name>A0A3N1HRK7_9ACTN</name>
<feature type="transmembrane region" description="Helical" evidence="7">
    <location>
        <begin position="6"/>
        <end position="26"/>
    </location>
</feature>
<feature type="transmembrane region" description="Helical" evidence="7">
    <location>
        <begin position="38"/>
        <end position="55"/>
    </location>
</feature>
<feature type="transmembrane region" description="Helical" evidence="7">
    <location>
        <begin position="224"/>
        <end position="243"/>
    </location>
</feature>
<reference evidence="8 9" key="1">
    <citation type="journal article" date="2015" name="Stand. Genomic Sci.">
        <title>Genomic Encyclopedia of Bacterial and Archaeal Type Strains, Phase III: the genomes of soil and plant-associated and newly described type strains.</title>
        <authorList>
            <person name="Whitman W.B."/>
            <person name="Woyke T."/>
            <person name="Klenk H.P."/>
            <person name="Zhou Y."/>
            <person name="Lilburn T.G."/>
            <person name="Beck B.J."/>
            <person name="De Vos P."/>
            <person name="Vandamme P."/>
            <person name="Eisen J.A."/>
            <person name="Garrity G."/>
            <person name="Hugenholtz P."/>
            <person name="Kyrpides N.C."/>
        </authorList>
    </citation>
    <scope>NUCLEOTIDE SEQUENCE [LARGE SCALE GENOMIC DNA]</scope>
    <source>
        <strain evidence="8 9">CECT 7306</strain>
    </source>
</reference>
<dbReference type="InParanoid" id="A0A3N1HRK7"/>
<dbReference type="Pfam" id="PF03547">
    <property type="entry name" value="Mem_trans"/>
    <property type="match status" value="1"/>
</dbReference>
<feature type="transmembrane region" description="Helical" evidence="7">
    <location>
        <begin position="255"/>
        <end position="276"/>
    </location>
</feature>
<dbReference type="Proteomes" id="UP000276232">
    <property type="component" value="Unassembled WGS sequence"/>
</dbReference>
<dbReference type="EMBL" id="RJKN01000002">
    <property type="protein sequence ID" value="ROP45059.1"/>
    <property type="molecule type" value="Genomic_DNA"/>
</dbReference>
<evidence type="ECO:0000313" key="9">
    <source>
        <dbReference type="Proteomes" id="UP000276232"/>
    </source>
</evidence>
<dbReference type="PANTHER" id="PTHR36838:SF1">
    <property type="entry name" value="SLR1864 PROTEIN"/>
    <property type="match status" value="1"/>
</dbReference>
<dbReference type="RefSeq" id="WP_123379244.1">
    <property type="nucleotide sequence ID" value="NZ_RJKN01000002.1"/>
</dbReference>